<dbReference type="EMBL" id="PUIB01000017">
    <property type="protein sequence ID" value="PQO33681.1"/>
    <property type="molecule type" value="Genomic_DNA"/>
</dbReference>
<dbReference type="NCBIfam" id="TIGR03404">
    <property type="entry name" value="bicupin_oxalic"/>
    <property type="match status" value="1"/>
</dbReference>
<dbReference type="Proteomes" id="UP000239388">
    <property type="component" value="Unassembled WGS sequence"/>
</dbReference>
<dbReference type="SMART" id="SM00835">
    <property type="entry name" value="Cupin_1"/>
    <property type="match status" value="2"/>
</dbReference>
<keyword evidence="2" id="KW-0464">Manganese</keyword>
<protein>
    <submittedName>
        <fullName evidence="4">Oxalate decarboxylase</fullName>
    </submittedName>
</protein>
<dbReference type="OrthoDB" id="9797047at2"/>
<dbReference type="PANTHER" id="PTHR35848:SF9">
    <property type="entry name" value="SLL1358 PROTEIN"/>
    <property type="match status" value="1"/>
</dbReference>
<organism evidence="4 5">
    <name type="scientific">Blastopirellula marina</name>
    <dbReference type="NCBI Taxonomy" id="124"/>
    <lineage>
        <taxon>Bacteria</taxon>
        <taxon>Pseudomonadati</taxon>
        <taxon>Planctomycetota</taxon>
        <taxon>Planctomycetia</taxon>
        <taxon>Pirellulales</taxon>
        <taxon>Pirellulaceae</taxon>
        <taxon>Blastopirellula</taxon>
    </lineage>
</organism>
<dbReference type="CDD" id="cd20305">
    <property type="entry name" value="cupin_OxDC_C"/>
    <property type="match status" value="1"/>
</dbReference>
<sequence length="392" mass="43260">MSPIFRREFLTGSAAAIAVATNYLLGASEAQGGDTSFMNNIPDPLLSGKELPTFKFALEKSEGKVIDKSFGKEATVEQLPISKGIAGVSMKIQPGAMRELHWHATAAEWALVLTGRVRTTVIQPNGDSETNDFDPGDVWFFPRGHGHMLECLGEEPCHFILIFDNGYFSEFGTFSISDWIGHVPQPLLAKNFGLPASTFDSFPKDEVYFAMGKEPPAKAAAPLQGVRQPQMTHKFTLLSEKPHGEFPGGREWRVDSSNFPISTTVTGVVLELDPGAMRELHWHPNADEWQYVIDGDIRVTMFGSHGRYREETLEKGDVGYIPQGYGHSIENIGQKGCRILIGFNSGTYEAIDLSQWIASNPVDVLATNFSKSPSLFELFPKKDVFIATPTEK</sequence>
<feature type="domain" description="Cupin type-1" evidence="3">
    <location>
        <begin position="56"/>
        <end position="200"/>
    </location>
</feature>
<feature type="domain" description="Cupin type-1" evidence="3">
    <location>
        <begin position="235"/>
        <end position="377"/>
    </location>
</feature>
<comment type="caution">
    <text evidence="4">The sequence shown here is derived from an EMBL/GenBank/DDBJ whole genome shotgun (WGS) entry which is preliminary data.</text>
</comment>
<comment type="cofactor">
    <cofactor evidence="2">
        <name>Mn(2+)</name>
        <dbReference type="ChEBI" id="CHEBI:29035"/>
    </cofactor>
    <text evidence="2">Binds 2 manganese ions per subunit.</text>
</comment>
<reference evidence="4 5" key="1">
    <citation type="submission" date="2018-02" db="EMBL/GenBank/DDBJ databases">
        <title>Comparative genomes isolates from brazilian mangrove.</title>
        <authorList>
            <person name="Araujo J.E."/>
            <person name="Taketani R.G."/>
            <person name="Silva M.C.P."/>
            <person name="Loureco M.V."/>
            <person name="Andreote F.D."/>
        </authorList>
    </citation>
    <scope>NUCLEOTIDE SEQUENCE [LARGE SCALE GENOMIC DNA]</scope>
    <source>
        <strain evidence="4 5">NAP PRIS-MGV</strain>
    </source>
</reference>
<keyword evidence="1 2" id="KW-0479">Metal-binding</keyword>
<dbReference type="PANTHER" id="PTHR35848">
    <property type="entry name" value="OXALATE-BINDING PROTEIN"/>
    <property type="match status" value="1"/>
</dbReference>
<dbReference type="Gene3D" id="2.60.120.10">
    <property type="entry name" value="Jelly Rolls"/>
    <property type="match status" value="2"/>
</dbReference>
<gene>
    <name evidence="4" type="ORF">C5Y98_15710</name>
</gene>
<dbReference type="CDD" id="cd20304">
    <property type="entry name" value="cupin_OxDC_N"/>
    <property type="match status" value="1"/>
</dbReference>
<name>A0A2S8FNB4_9BACT</name>
<evidence type="ECO:0000313" key="5">
    <source>
        <dbReference type="Proteomes" id="UP000239388"/>
    </source>
</evidence>
<accession>A0A2S8FNB4</accession>
<dbReference type="InterPro" id="IPR051610">
    <property type="entry name" value="GPI/OXD"/>
</dbReference>
<dbReference type="PROSITE" id="PS51318">
    <property type="entry name" value="TAT"/>
    <property type="match status" value="1"/>
</dbReference>
<dbReference type="InterPro" id="IPR006311">
    <property type="entry name" value="TAT_signal"/>
</dbReference>
<evidence type="ECO:0000256" key="1">
    <source>
        <dbReference type="ARBA" id="ARBA00022723"/>
    </source>
</evidence>
<feature type="binding site" evidence="2">
    <location>
        <position position="108"/>
    </location>
    <ligand>
        <name>Mn(2+)</name>
        <dbReference type="ChEBI" id="CHEBI:29035"/>
        <label>1</label>
    </ligand>
</feature>
<feature type="binding site" evidence="2">
    <location>
        <position position="327"/>
    </location>
    <ligand>
        <name>Mn(2+)</name>
        <dbReference type="ChEBI" id="CHEBI:29035"/>
        <label>2</label>
    </ligand>
</feature>
<dbReference type="InterPro" id="IPR014710">
    <property type="entry name" value="RmlC-like_jellyroll"/>
</dbReference>
<evidence type="ECO:0000256" key="2">
    <source>
        <dbReference type="PIRSR" id="PIRSR617774-2"/>
    </source>
</evidence>
<dbReference type="InterPro" id="IPR006045">
    <property type="entry name" value="Cupin_1"/>
</dbReference>
<dbReference type="AlphaFoldDB" id="A0A2S8FNB4"/>
<dbReference type="GO" id="GO:0033609">
    <property type="term" value="P:oxalate metabolic process"/>
    <property type="evidence" value="ECO:0007669"/>
    <property type="project" value="InterPro"/>
</dbReference>
<feature type="binding site" evidence="2">
    <location>
        <position position="283"/>
    </location>
    <ligand>
        <name>Mn(2+)</name>
        <dbReference type="ChEBI" id="CHEBI:29035"/>
        <label>2</label>
    </ligand>
</feature>
<feature type="binding site" evidence="2">
    <location>
        <position position="281"/>
    </location>
    <ligand>
        <name>Mn(2+)</name>
        <dbReference type="ChEBI" id="CHEBI:29035"/>
        <label>2</label>
    </ligand>
</feature>
<proteinExistence type="predicted"/>
<dbReference type="Pfam" id="PF00190">
    <property type="entry name" value="Cupin_1"/>
    <property type="match status" value="2"/>
</dbReference>
<feature type="binding site" evidence="2">
    <location>
        <position position="101"/>
    </location>
    <ligand>
        <name>Mn(2+)</name>
        <dbReference type="ChEBI" id="CHEBI:29035"/>
        <label>1</label>
    </ligand>
</feature>
<feature type="binding site" evidence="2">
    <location>
        <position position="103"/>
    </location>
    <ligand>
        <name>Mn(2+)</name>
        <dbReference type="ChEBI" id="CHEBI:29035"/>
        <label>1</label>
    </ligand>
</feature>
<evidence type="ECO:0000313" key="4">
    <source>
        <dbReference type="EMBL" id="PQO33681.1"/>
    </source>
</evidence>
<dbReference type="InterPro" id="IPR017774">
    <property type="entry name" value="Bicupin_oxalate_deCO2ase/Oxase"/>
</dbReference>
<feature type="binding site" evidence="2">
    <location>
        <position position="288"/>
    </location>
    <ligand>
        <name>Mn(2+)</name>
        <dbReference type="ChEBI" id="CHEBI:29035"/>
        <label>2</label>
    </ligand>
</feature>
<dbReference type="GO" id="GO:0046872">
    <property type="term" value="F:metal ion binding"/>
    <property type="evidence" value="ECO:0007669"/>
    <property type="project" value="UniProtKB-KW"/>
</dbReference>
<feature type="binding site" evidence="2">
    <location>
        <position position="147"/>
    </location>
    <ligand>
        <name>Mn(2+)</name>
        <dbReference type="ChEBI" id="CHEBI:29035"/>
        <label>1</label>
    </ligand>
</feature>
<dbReference type="SUPFAM" id="SSF51182">
    <property type="entry name" value="RmlC-like cupins"/>
    <property type="match status" value="1"/>
</dbReference>
<evidence type="ECO:0000259" key="3">
    <source>
        <dbReference type="SMART" id="SM00835"/>
    </source>
</evidence>
<dbReference type="InterPro" id="IPR011051">
    <property type="entry name" value="RmlC_Cupin_sf"/>
</dbReference>